<feature type="compositionally biased region" description="Polar residues" evidence="1">
    <location>
        <begin position="364"/>
        <end position="400"/>
    </location>
</feature>
<keyword evidence="2" id="KW-0812">Transmembrane</keyword>
<feature type="compositionally biased region" description="Polar residues" evidence="1">
    <location>
        <begin position="148"/>
        <end position="161"/>
    </location>
</feature>
<feature type="compositionally biased region" description="Polar residues" evidence="1">
    <location>
        <begin position="321"/>
        <end position="341"/>
    </location>
</feature>
<dbReference type="GO" id="GO:2000035">
    <property type="term" value="P:regulation of stem cell division"/>
    <property type="evidence" value="ECO:0007669"/>
    <property type="project" value="TreeGrafter"/>
</dbReference>
<gene>
    <name evidence="4" type="primary">EVI2B</name>
</gene>
<dbReference type="OrthoDB" id="9451284at2759"/>
<evidence type="ECO:0000256" key="2">
    <source>
        <dbReference type="SAM" id="Phobius"/>
    </source>
</evidence>
<reference evidence="4" key="1">
    <citation type="submission" date="2025-08" db="UniProtKB">
        <authorList>
            <consortium name="RefSeq"/>
        </authorList>
    </citation>
    <scope>IDENTIFICATION</scope>
    <source>
        <tissue evidence="4">Spleen</tissue>
    </source>
</reference>
<proteinExistence type="predicted"/>
<feature type="region of interest" description="Disordered" evidence="1">
    <location>
        <begin position="302"/>
        <end position="454"/>
    </location>
</feature>
<organism evidence="3 4">
    <name type="scientific">Chrysochloris asiatica</name>
    <name type="common">Cape golden mole</name>
    <dbReference type="NCBI Taxonomy" id="185453"/>
    <lineage>
        <taxon>Eukaryota</taxon>
        <taxon>Metazoa</taxon>
        <taxon>Chordata</taxon>
        <taxon>Craniata</taxon>
        <taxon>Vertebrata</taxon>
        <taxon>Euteleostomi</taxon>
        <taxon>Mammalia</taxon>
        <taxon>Eutheria</taxon>
        <taxon>Afrotheria</taxon>
        <taxon>Chrysochloridae</taxon>
        <taxon>Chrysochlorinae</taxon>
        <taxon>Chrysochloris</taxon>
    </lineage>
</organism>
<dbReference type="CTD" id="2124"/>
<accession>A0A9B0U1Q6</accession>
<feature type="compositionally biased region" description="Pro residues" evidence="1">
    <location>
        <begin position="401"/>
        <end position="414"/>
    </location>
</feature>
<keyword evidence="2" id="KW-0472">Membrane</keyword>
<protein>
    <submittedName>
        <fullName evidence="4">Protein EVI2B</fullName>
    </submittedName>
</protein>
<dbReference type="GO" id="GO:0045660">
    <property type="term" value="P:positive regulation of neutrophil differentiation"/>
    <property type="evidence" value="ECO:0007669"/>
    <property type="project" value="TreeGrafter"/>
</dbReference>
<evidence type="ECO:0000256" key="1">
    <source>
        <dbReference type="SAM" id="MobiDB-lite"/>
    </source>
</evidence>
<feature type="compositionally biased region" description="Low complexity" evidence="1">
    <location>
        <begin position="86"/>
        <end position="102"/>
    </location>
</feature>
<keyword evidence="3" id="KW-1185">Reference proteome</keyword>
<feature type="region of interest" description="Disordered" evidence="1">
    <location>
        <begin position="86"/>
        <end position="106"/>
    </location>
</feature>
<name>A0A9B0U1Q6_CHRAS</name>
<evidence type="ECO:0000313" key="3">
    <source>
        <dbReference type="Proteomes" id="UP000504623"/>
    </source>
</evidence>
<feature type="region of interest" description="Disordered" evidence="1">
    <location>
        <begin position="148"/>
        <end position="188"/>
    </location>
</feature>
<evidence type="ECO:0000313" key="4">
    <source>
        <dbReference type="RefSeq" id="XP_006874287.1"/>
    </source>
</evidence>
<keyword evidence="2" id="KW-1133">Transmembrane helix</keyword>
<dbReference type="RefSeq" id="XP_006874287.1">
    <property type="nucleotide sequence ID" value="XM_006874225.1"/>
</dbReference>
<dbReference type="AlphaFoldDB" id="A0A9B0U1Q6"/>
<dbReference type="GeneID" id="102818583"/>
<dbReference type="PANTHER" id="PTHR15384">
    <property type="entry name" value="PROTEIN EVI2B"/>
    <property type="match status" value="1"/>
</dbReference>
<dbReference type="InterPro" id="IPR033239">
    <property type="entry name" value="EVI2B"/>
</dbReference>
<feature type="transmembrane region" description="Helical" evidence="2">
    <location>
        <begin position="210"/>
        <end position="233"/>
    </location>
</feature>
<sequence>MDRKYFILIFFCGYLNKKVFSETEVITTEKQPQSTLFRSPVSQDLANSQTIQENYLSKPTQPNNISSEQPTAPTNVTAWQITAAAHASSGKPAAPASAGQPPTYNITRQPILMTNTSSRQSVLPAFTTAGQLPSSTQISTRQPATPFVYSSAQQPSPSAHTSSEKRIPPTVHNPFTKPTSNVKKSPVITPGFIPEPTSNKEATHKTNSNLTAAILIGVILASMLVAILMIVLWKCLRKPVSNDQTWAGRSPFADGETPDIYMDNIKETEVPVKRMSIVSLMTWKPGKNTVSADDLEIKLFESSENTEDSSNPKADKIKDQVNGTSEDSADGSTIGTAVSCSDNEDMPPFFDLEGEESKQPDKPTITTESPPSKDSTNHPPSLNCLNQTCEDPNSELQQSFPPSPDSLHLPPPPVDFMKTQEDSNTEIQCQEFSSLPDYDQNLNESLPLPPAELL</sequence>
<dbReference type="Proteomes" id="UP000504623">
    <property type="component" value="Unplaced"/>
</dbReference>
<dbReference type="PANTHER" id="PTHR15384:SF0">
    <property type="entry name" value="PROTEIN EVI2B"/>
    <property type="match status" value="1"/>
</dbReference>